<dbReference type="PANTHER" id="PTHR10039">
    <property type="entry name" value="AMELOGENIN"/>
    <property type="match status" value="1"/>
</dbReference>
<sequence length="866" mass="97403">MDPLSVISLAAAAVQLTDFGIRLLTSTMEVCHDAAEADSKVISLEAISRDLGIMARDVHKRLSVLQTQDHSLSIPETSLLKQCCRCEKASEEILAAIAEIKIEHGSNSILRSFRVALRAFWKEKEISKMESRLASIKSDLMMALVADLWAQNGGSSQLQQKITHQTLSKQLEQSSDGCIATSPLESLFTRFEHEKAGLGVPVDQGGDTGNAACTKALLRSLGFVSRTDREEAIPIAYQRTFEWIFEEYQDQHPAGQNSWSSFPEWLEHRCENVYWITGKPGSGKSTMMKYLAKESRTSPDIASQVFPRRWAFLRIFGEEALHKLPRWSWQELFDSLSSLRTLANEKFNLSFFIDGLDEFEGDFTGLIDLVKQFHNWPGIKVCVSSRPWNGFRDAFADCPQLKMEMLTQRDMEHFVRCKFESNKAFKELEAASPDQASALRRGIVDKALGVFLWVSVVTNAIIEGLTDGDKLADLQKTLESLPSDLEKLYVSLWAGIQPKYRADGVRVLTIFRTFSQSPRSILGGDLPERLQAAGMQQQLLWYADGGSESSDTSYITQTLTRRLSSRTRGLLEISPSGQVDCLHRSAADWLNTVWHPGPPDVTPEPFDENLAIIEALASDIRINSREYWSGRGYLTSWAALLFCFYFASRTVGNCKRLFEALEKLSAEFGAAVGQKPLWLTTKWEATTFDFVVAAAELGVISYVEAKLDEDFRGLLSGRTEDGIYTTGFNLERQEKLLTSVIFGPGKYSARLVTSNVHREWHQVVDTLSFNAEDRYKLADKFVSRAVRRVRDLPKPVGLDLLDSLHKWVAQEFYGSKEPNALNTLISVSEADGKMPYGLALLKMLQRHGTKGSLKVRVQMMKKSWRK</sequence>
<gene>
    <name evidence="3" type="ORF">B0T14DRAFT_602849</name>
</gene>
<reference evidence="3" key="1">
    <citation type="submission" date="2023-06" db="EMBL/GenBank/DDBJ databases">
        <title>Genome-scale phylogeny and comparative genomics of the fungal order Sordariales.</title>
        <authorList>
            <consortium name="Lawrence Berkeley National Laboratory"/>
            <person name="Hensen N."/>
            <person name="Bonometti L."/>
            <person name="Westerberg I."/>
            <person name="Brannstrom I.O."/>
            <person name="Guillou S."/>
            <person name="Cros-Aarteil S."/>
            <person name="Calhoun S."/>
            <person name="Haridas S."/>
            <person name="Kuo A."/>
            <person name="Mondo S."/>
            <person name="Pangilinan J."/>
            <person name="Riley R."/>
            <person name="Labutti K."/>
            <person name="Andreopoulos B."/>
            <person name="Lipzen A."/>
            <person name="Chen C."/>
            <person name="Yanf M."/>
            <person name="Daum C."/>
            <person name="Ng V."/>
            <person name="Clum A."/>
            <person name="Steindorff A."/>
            <person name="Ohm R."/>
            <person name="Martin F."/>
            <person name="Silar P."/>
            <person name="Natvig D."/>
            <person name="Lalanne C."/>
            <person name="Gautier V."/>
            <person name="Ament-Velasquez S.L."/>
            <person name="Kruys A."/>
            <person name="Hutchinson M.I."/>
            <person name="Powell A.J."/>
            <person name="Barry K."/>
            <person name="Miller A.N."/>
            <person name="Grigoriev I.V."/>
            <person name="Debuchy R."/>
            <person name="Gladieux P."/>
            <person name="Thoren M.H."/>
            <person name="Johannesson H."/>
        </authorList>
    </citation>
    <scope>NUCLEOTIDE SEQUENCE</scope>
    <source>
        <strain evidence="3">CBS 606.72</strain>
    </source>
</reference>
<feature type="domain" description="Nephrocystin 3-like N-terminal" evidence="2">
    <location>
        <begin position="260"/>
        <end position="299"/>
    </location>
</feature>
<proteinExistence type="predicted"/>
<dbReference type="InterPro" id="IPR056884">
    <property type="entry name" value="NPHP3-like_N"/>
</dbReference>
<dbReference type="AlphaFoldDB" id="A0AA39WNY6"/>
<dbReference type="SUPFAM" id="SSF52540">
    <property type="entry name" value="P-loop containing nucleoside triphosphate hydrolases"/>
    <property type="match status" value="1"/>
</dbReference>
<evidence type="ECO:0000313" key="4">
    <source>
        <dbReference type="Proteomes" id="UP001175000"/>
    </source>
</evidence>
<dbReference type="Proteomes" id="UP001175000">
    <property type="component" value="Unassembled WGS sequence"/>
</dbReference>
<name>A0AA39WNY6_9PEZI</name>
<keyword evidence="1" id="KW-0677">Repeat</keyword>
<keyword evidence="4" id="KW-1185">Reference proteome</keyword>
<protein>
    <recommendedName>
        <fullName evidence="2">Nephrocystin 3-like N-terminal domain-containing protein</fullName>
    </recommendedName>
</protein>
<dbReference type="Pfam" id="PF24883">
    <property type="entry name" value="NPHP3_N"/>
    <property type="match status" value="1"/>
</dbReference>
<accession>A0AA39WNY6</accession>
<dbReference type="EMBL" id="JAULSU010000004">
    <property type="protein sequence ID" value="KAK0618911.1"/>
    <property type="molecule type" value="Genomic_DNA"/>
</dbReference>
<evidence type="ECO:0000256" key="1">
    <source>
        <dbReference type="ARBA" id="ARBA00022737"/>
    </source>
</evidence>
<organism evidence="3 4">
    <name type="scientific">Immersiella caudata</name>
    <dbReference type="NCBI Taxonomy" id="314043"/>
    <lineage>
        <taxon>Eukaryota</taxon>
        <taxon>Fungi</taxon>
        <taxon>Dikarya</taxon>
        <taxon>Ascomycota</taxon>
        <taxon>Pezizomycotina</taxon>
        <taxon>Sordariomycetes</taxon>
        <taxon>Sordariomycetidae</taxon>
        <taxon>Sordariales</taxon>
        <taxon>Lasiosphaeriaceae</taxon>
        <taxon>Immersiella</taxon>
    </lineage>
</organism>
<comment type="caution">
    <text evidence="3">The sequence shown here is derived from an EMBL/GenBank/DDBJ whole genome shotgun (WGS) entry which is preliminary data.</text>
</comment>
<dbReference type="Gene3D" id="3.40.50.300">
    <property type="entry name" value="P-loop containing nucleotide triphosphate hydrolases"/>
    <property type="match status" value="1"/>
</dbReference>
<dbReference type="PANTHER" id="PTHR10039:SF5">
    <property type="entry name" value="NACHT DOMAIN-CONTAINING PROTEIN"/>
    <property type="match status" value="1"/>
</dbReference>
<evidence type="ECO:0000259" key="2">
    <source>
        <dbReference type="Pfam" id="PF24883"/>
    </source>
</evidence>
<evidence type="ECO:0000313" key="3">
    <source>
        <dbReference type="EMBL" id="KAK0618911.1"/>
    </source>
</evidence>
<dbReference type="InterPro" id="IPR027417">
    <property type="entry name" value="P-loop_NTPase"/>
</dbReference>